<dbReference type="RefSeq" id="WP_376980700.1">
    <property type="nucleotide sequence ID" value="NZ_JBHLSV010000012.1"/>
</dbReference>
<evidence type="ECO:0000313" key="2">
    <source>
        <dbReference type="Proteomes" id="UP001589793"/>
    </source>
</evidence>
<name>A0ABV6RC10_9MICO</name>
<keyword evidence="2" id="KW-1185">Reference proteome</keyword>
<reference evidence="1 2" key="1">
    <citation type="submission" date="2024-09" db="EMBL/GenBank/DDBJ databases">
        <authorList>
            <person name="Sun Q."/>
            <person name="Mori K."/>
        </authorList>
    </citation>
    <scope>NUCLEOTIDE SEQUENCE [LARGE SCALE GENOMIC DNA]</scope>
    <source>
        <strain evidence="1 2">CICC 10874</strain>
    </source>
</reference>
<gene>
    <name evidence="1" type="ORF">ACFFF6_11220</name>
</gene>
<proteinExistence type="predicted"/>
<dbReference type="Proteomes" id="UP001589793">
    <property type="component" value="Unassembled WGS sequence"/>
</dbReference>
<accession>A0ABV6RC10</accession>
<evidence type="ECO:0000313" key="1">
    <source>
        <dbReference type="EMBL" id="MFC0674525.1"/>
    </source>
</evidence>
<organism evidence="1 2">
    <name type="scientific">Brachybacterium hainanense</name>
    <dbReference type="NCBI Taxonomy" id="1541174"/>
    <lineage>
        <taxon>Bacteria</taxon>
        <taxon>Bacillati</taxon>
        <taxon>Actinomycetota</taxon>
        <taxon>Actinomycetes</taxon>
        <taxon>Micrococcales</taxon>
        <taxon>Dermabacteraceae</taxon>
        <taxon>Brachybacterium</taxon>
    </lineage>
</organism>
<sequence>MKKDELAKGRKYALRPKGSRTGDPLIKVTYIGPVHVRQCRIRYEGGELEGLDEWILTRQLVCLWKERKELLRDEERAARLEAANKLAWDGVSEEAISAVMIASGEYTGFQRRWDTDAASAERYWARGRLSGTPFVDDPANYQDRHGRWHLSFRTAFKAAEAFAAAEPELVDLYLRSWEDSLKAEGFEPGNRHEHDLLREWAPSFALARAWGQQPRGYAAEREIERLRELVSTAVRYLREAGEAGKAGRIERGLHGQ</sequence>
<protein>
    <submittedName>
        <fullName evidence="1">Uncharacterized protein</fullName>
    </submittedName>
</protein>
<dbReference type="EMBL" id="JBHLSV010000012">
    <property type="protein sequence ID" value="MFC0674525.1"/>
    <property type="molecule type" value="Genomic_DNA"/>
</dbReference>
<comment type="caution">
    <text evidence="1">The sequence shown here is derived from an EMBL/GenBank/DDBJ whole genome shotgun (WGS) entry which is preliminary data.</text>
</comment>